<keyword evidence="4" id="KW-0547">Nucleotide-binding</keyword>
<dbReference type="Gene3D" id="3.40.50.800">
    <property type="entry name" value="Anticodon-binding domain"/>
    <property type="match status" value="1"/>
</dbReference>
<dbReference type="GO" id="GO:0005524">
    <property type="term" value="F:ATP binding"/>
    <property type="evidence" value="ECO:0007669"/>
    <property type="project" value="UniProtKB-KW"/>
</dbReference>
<dbReference type="Pfam" id="PF00587">
    <property type="entry name" value="tRNA-synt_2b"/>
    <property type="match status" value="1"/>
</dbReference>
<evidence type="ECO:0000313" key="13">
    <source>
        <dbReference type="Proteomes" id="UP000177090"/>
    </source>
</evidence>
<comment type="caution">
    <text evidence="12">The sequence shown here is derived from an EMBL/GenBank/DDBJ whole genome shotgun (WGS) entry which is preliminary data.</text>
</comment>
<dbReference type="EMBL" id="MHTL01000007">
    <property type="protein sequence ID" value="OHA60887.1"/>
    <property type="molecule type" value="Genomic_DNA"/>
</dbReference>
<dbReference type="InterPro" id="IPR050062">
    <property type="entry name" value="Pro-tRNA_synthetase"/>
</dbReference>
<dbReference type="GO" id="GO:0004827">
    <property type="term" value="F:proline-tRNA ligase activity"/>
    <property type="evidence" value="ECO:0007669"/>
    <property type="project" value="UniProtKB-EC"/>
</dbReference>
<dbReference type="CDD" id="cd00861">
    <property type="entry name" value="ProRS_anticodon_short"/>
    <property type="match status" value="1"/>
</dbReference>
<evidence type="ECO:0000313" key="12">
    <source>
        <dbReference type="EMBL" id="OHA60887.1"/>
    </source>
</evidence>
<dbReference type="Proteomes" id="UP000177090">
    <property type="component" value="Unassembled WGS sequence"/>
</dbReference>
<comment type="catalytic activity">
    <reaction evidence="9">
        <text>tRNA(Pro) + L-proline + ATP = L-prolyl-tRNA(Pro) + AMP + diphosphate</text>
        <dbReference type="Rhea" id="RHEA:14305"/>
        <dbReference type="Rhea" id="RHEA-COMP:9700"/>
        <dbReference type="Rhea" id="RHEA-COMP:9702"/>
        <dbReference type="ChEBI" id="CHEBI:30616"/>
        <dbReference type="ChEBI" id="CHEBI:33019"/>
        <dbReference type="ChEBI" id="CHEBI:60039"/>
        <dbReference type="ChEBI" id="CHEBI:78442"/>
        <dbReference type="ChEBI" id="CHEBI:78532"/>
        <dbReference type="ChEBI" id="CHEBI:456215"/>
        <dbReference type="EC" id="6.1.1.15"/>
    </reaction>
</comment>
<dbReference type="AlphaFoldDB" id="A0A1G2QKC2"/>
<dbReference type="InterPro" id="IPR002316">
    <property type="entry name" value="Pro-tRNA-ligase_IIa"/>
</dbReference>
<sequence>MRQTGLFTKTAKNVPKDEVAKNAILLIRAGYIDKVMAGVYSLLPLGLLTIERINAVIREEMQRIGGVELLLTSLQNPDVWKKTSRWEGDVWFKSVINSGGETGFGWTQEEEIAALMRSHIQSYKDLPRSLFQIQTKFRNEERAKSGIMRGREFLMKDLYSFHSSENDLSHFYEECAIGYERIFARVGLGISTYRTVASGGAFAKYSHEFQTLCEAGEDIIYVHEGKKIAVNKEVCTNEVLADLGIARTELTEHKAIEVGNIFKLGARFSEPLGLLFTDEKGERKPVLMGSYGIGPGRVMGAIVETHADERGLLWPEEVSPFHYHLILIGSKRTEVRARADALYAALKARGKRVFYDDREDVQAGEKFADAELLGFPEAIIVSEKTLQEDRYEVKERRGGGSRSFREQELIG</sequence>
<dbReference type="InterPro" id="IPR004154">
    <property type="entry name" value="Anticodon-bd"/>
</dbReference>
<gene>
    <name evidence="12" type="ORF">A2569_02835</name>
</gene>
<dbReference type="PANTHER" id="PTHR42753:SF2">
    <property type="entry name" value="PROLINE--TRNA LIGASE"/>
    <property type="match status" value="1"/>
</dbReference>
<feature type="domain" description="Aminoacyl-transfer RNA synthetases class-II family profile" evidence="11">
    <location>
        <begin position="124"/>
        <end position="315"/>
    </location>
</feature>
<evidence type="ECO:0000256" key="7">
    <source>
        <dbReference type="ARBA" id="ARBA00023146"/>
    </source>
</evidence>
<evidence type="ECO:0000256" key="10">
    <source>
        <dbReference type="SAM" id="MobiDB-lite"/>
    </source>
</evidence>
<evidence type="ECO:0000256" key="1">
    <source>
        <dbReference type="ARBA" id="ARBA00012831"/>
    </source>
</evidence>
<evidence type="ECO:0000256" key="5">
    <source>
        <dbReference type="ARBA" id="ARBA00022840"/>
    </source>
</evidence>
<dbReference type="InterPro" id="IPR006195">
    <property type="entry name" value="aa-tRNA-synth_II"/>
</dbReference>
<evidence type="ECO:0000256" key="8">
    <source>
        <dbReference type="ARBA" id="ARBA00029731"/>
    </source>
</evidence>
<dbReference type="InterPro" id="IPR036621">
    <property type="entry name" value="Anticodon-bd_dom_sf"/>
</dbReference>
<protein>
    <recommendedName>
        <fullName evidence="2">Proline--tRNA ligase</fullName>
        <ecNumber evidence="1">6.1.1.15</ecNumber>
    </recommendedName>
    <alternativeName>
        <fullName evidence="8">Prolyl-tRNA synthetase</fullName>
    </alternativeName>
</protein>
<accession>A0A1G2QKC2</accession>
<dbReference type="InterPro" id="IPR045864">
    <property type="entry name" value="aa-tRNA-synth_II/BPL/LPL"/>
</dbReference>
<feature type="region of interest" description="Disordered" evidence="10">
    <location>
        <begin position="392"/>
        <end position="411"/>
    </location>
</feature>
<keyword evidence="5" id="KW-0067">ATP-binding</keyword>
<keyword evidence="7" id="KW-0030">Aminoacyl-tRNA synthetase</keyword>
<dbReference type="InterPro" id="IPR002314">
    <property type="entry name" value="aa-tRNA-synt_IIb"/>
</dbReference>
<evidence type="ECO:0000256" key="3">
    <source>
        <dbReference type="ARBA" id="ARBA00022598"/>
    </source>
</evidence>
<dbReference type="GO" id="GO:0005829">
    <property type="term" value="C:cytosol"/>
    <property type="evidence" value="ECO:0007669"/>
    <property type="project" value="TreeGrafter"/>
</dbReference>
<evidence type="ECO:0000256" key="4">
    <source>
        <dbReference type="ARBA" id="ARBA00022741"/>
    </source>
</evidence>
<dbReference type="EC" id="6.1.1.15" evidence="1"/>
<evidence type="ECO:0000256" key="6">
    <source>
        <dbReference type="ARBA" id="ARBA00022917"/>
    </source>
</evidence>
<dbReference type="PROSITE" id="PS50862">
    <property type="entry name" value="AA_TRNA_LIGASE_II"/>
    <property type="match status" value="1"/>
</dbReference>
<organism evidence="12 13">
    <name type="scientific">Candidatus Vogelbacteria bacterium RIFOXYD1_FULL_51_18</name>
    <dbReference type="NCBI Taxonomy" id="1802440"/>
    <lineage>
        <taxon>Bacteria</taxon>
        <taxon>Candidatus Vogeliibacteriota</taxon>
    </lineage>
</organism>
<evidence type="ECO:0000256" key="2">
    <source>
        <dbReference type="ARBA" id="ARBA00019110"/>
    </source>
</evidence>
<evidence type="ECO:0000256" key="9">
    <source>
        <dbReference type="ARBA" id="ARBA00047671"/>
    </source>
</evidence>
<dbReference type="Pfam" id="PF03129">
    <property type="entry name" value="HGTP_anticodon"/>
    <property type="match status" value="1"/>
</dbReference>
<dbReference type="STRING" id="1802440.A2569_02835"/>
<dbReference type="PRINTS" id="PR01046">
    <property type="entry name" value="TRNASYNTHPRO"/>
</dbReference>
<name>A0A1G2QKC2_9BACT</name>
<dbReference type="SUPFAM" id="SSF52954">
    <property type="entry name" value="Class II aaRS ABD-related"/>
    <property type="match status" value="1"/>
</dbReference>
<keyword evidence="3" id="KW-0436">Ligase</keyword>
<keyword evidence="6" id="KW-0648">Protein biosynthesis</keyword>
<evidence type="ECO:0000259" key="11">
    <source>
        <dbReference type="PROSITE" id="PS50862"/>
    </source>
</evidence>
<dbReference type="InterPro" id="IPR044140">
    <property type="entry name" value="ProRS_anticodon_short"/>
</dbReference>
<reference evidence="12 13" key="1">
    <citation type="journal article" date="2016" name="Nat. Commun.">
        <title>Thousands of microbial genomes shed light on interconnected biogeochemical processes in an aquifer system.</title>
        <authorList>
            <person name="Anantharaman K."/>
            <person name="Brown C.T."/>
            <person name="Hug L.A."/>
            <person name="Sharon I."/>
            <person name="Castelle C.J."/>
            <person name="Probst A.J."/>
            <person name="Thomas B.C."/>
            <person name="Singh A."/>
            <person name="Wilkins M.J."/>
            <person name="Karaoz U."/>
            <person name="Brodie E.L."/>
            <person name="Williams K.H."/>
            <person name="Hubbard S.S."/>
            <person name="Banfield J.F."/>
        </authorList>
    </citation>
    <scope>NUCLEOTIDE SEQUENCE [LARGE SCALE GENOMIC DNA]</scope>
</reference>
<dbReference type="Gene3D" id="3.30.930.10">
    <property type="entry name" value="Bira Bifunctional Protein, Domain 2"/>
    <property type="match status" value="1"/>
</dbReference>
<dbReference type="GO" id="GO:0006433">
    <property type="term" value="P:prolyl-tRNA aminoacylation"/>
    <property type="evidence" value="ECO:0007669"/>
    <property type="project" value="InterPro"/>
</dbReference>
<proteinExistence type="predicted"/>
<dbReference type="SUPFAM" id="SSF55681">
    <property type="entry name" value="Class II aaRS and biotin synthetases"/>
    <property type="match status" value="1"/>
</dbReference>
<dbReference type="PANTHER" id="PTHR42753">
    <property type="entry name" value="MITOCHONDRIAL RIBOSOME PROTEIN L39/PROLYL-TRNA LIGASE FAMILY MEMBER"/>
    <property type="match status" value="1"/>
</dbReference>